<dbReference type="InterPro" id="IPR017946">
    <property type="entry name" value="PLC-like_Pdiesterase_TIM-brl"/>
</dbReference>
<keyword evidence="13" id="KW-0325">Glycoprotein</keyword>
<keyword evidence="6 17" id="KW-0547">Nucleotide-binding</keyword>
<evidence type="ECO:0000256" key="6">
    <source>
        <dbReference type="ARBA" id="ARBA00022741"/>
    </source>
</evidence>
<feature type="domain" description="Protein kinase" evidence="21">
    <location>
        <begin position="836"/>
        <end position="1166"/>
    </location>
</feature>
<dbReference type="InterPro" id="IPR030395">
    <property type="entry name" value="GP_PDE_dom"/>
</dbReference>
<accession>A0ABQ8AXE0</accession>
<evidence type="ECO:0000259" key="22">
    <source>
        <dbReference type="PROSITE" id="PS51704"/>
    </source>
</evidence>
<dbReference type="EMBL" id="JAGKQM010000012">
    <property type="protein sequence ID" value="KAH0897163.1"/>
    <property type="molecule type" value="Genomic_DNA"/>
</dbReference>
<dbReference type="SMART" id="SM00220">
    <property type="entry name" value="S_TKc"/>
    <property type="match status" value="2"/>
</dbReference>
<evidence type="ECO:0000256" key="10">
    <source>
        <dbReference type="ARBA" id="ARBA00022840"/>
    </source>
</evidence>
<dbReference type="Pfam" id="PF00069">
    <property type="entry name" value="Pkinase"/>
    <property type="match status" value="1"/>
</dbReference>
<dbReference type="InterPro" id="IPR000719">
    <property type="entry name" value="Prot_kinase_dom"/>
</dbReference>
<dbReference type="PROSITE" id="PS00108">
    <property type="entry name" value="PROTEIN_KINASE_ST"/>
    <property type="match status" value="2"/>
</dbReference>
<dbReference type="Gene3D" id="3.20.20.190">
    <property type="entry name" value="Phosphatidylinositol (PI) phosphodiesterase"/>
    <property type="match status" value="3"/>
</dbReference>
<feature type="signal peptide" evidence="20">
    <location>
        <begin position="1"/>
        <end position="28"/>
    </location>
</feature>
<dbReference type="Pfam" id="PF07714">
    <property type="entry name" value="PK_Tyr_Ser-Thr"/>
    <property type="match status" value="1"/>
</dbReference>
<reference evidence="23 24" key="1">
    <citation type="submission" date="2021-05" db="EMBL/GenBank/DDBJ databases">
        <title>Genome Assembly of Synthetic Allotetraploid Brassica napus Reveals Homoeologous Exchanges between Subgenomes.</title>
        <authorList>
            <person name="Davis J.T."/>
        </authorList>
    </citation>
    <scope>NUCLEOTIDE SEQUENCE [LARGE SCALE GENOMIC DNA]</scope>
    <source>
        <strain evidence="24">cv. Da-Ae</strain>
        <tissue evidence="23">Seedling</tissue>
    </source>
</reference>
<proteinExistence type="predicted"/>
<evidence type="ECO:0000256" key="3">
    <source>
        <dbReference type="ARBA" id="ARBA00022679"/>
    </source>
</evidence>
<evidence type="ECO:0000256" key="2">
    <source>
        <dbReference type="ARBA" id="ARBA00022527"/>
    </source>
</evidence>
<evidence type="ECO:0000256" key="12">
    <source>
        <dbReference type="ARBA" id="ARBA00023136"/>
    </source>
</evidence>
<dbReference type="InterPro" id="IPR032872">
    <property type="entry name" value="WAK_assoc_C"/>
</dbReference>
<dbReference type="SUPFAM" id="SSF56112">
    <property type="entry name" value="Protein kinase-like (PK-like)"/>
    <property type="match status" value="2"/>
</dbReference>
<dbReference type="SUPFAM" id="SSF51695">
    <property type="entry name" value="PLC-like phosphodiesterases"/>
    <property type="match status" value="2"/>
</dbReference>
<feature type="domain" description="GP-PDE" evidence="22">
    <location>
        <begin position="317"/>
        <end position="563"/>
    </location>
</feature>
<organism evidence="23 24">
    <name type="scientific">Brassica napus</name>
    <name type="common">Rape</name>
    <dbReference type="NCBI Taxonomy" id="3708"/>
    <lineage>
        <taxon>Eukaryota</taxon>
        <taxon>Viridiplantae</taxon>
        <taxon>Streptophyta</taxon>
        <taxon>Embryophyta</taxon>
        <taxon>Tracheophyta</taxon>
        <taxon>Spermatophyta</taxon>
        <taxon>Magnoliopsida</taxon>
        <taxon>eudicotyledons</taxon>
        <taxon>Gunneridae</taxon>
        <taxon>Pentapetalae</taxon>
        <taxon>rosids</taxon>
        <taxon>malvids</taxon>
        <taxon>Brassicales</taxon>
        <taxon>Brassicaceae</taxon>
        <taxon>Brassiceae</taxon>
        <taxon>Brassica</taxon>
    </lineage>
</organism>
<dbReference type="Pfam" id="PF13947">
    <property type="entry name" value="GUB_WAK_bind"/>
    <property type="match status" value="2"/>
</dbReference>
<evidence type="ECO:0000259" key="21">
    <source>
        <dbReference type="PROSITE" id="PS50011"/>
    </source>
</evidence>
<comment type="catalytic activity">
    <reaction evidence="14">
        <text>a sn-glycero-3-phosphodiester + H2O = an alcohol + sn-glycerol 3-phosphate + H(+)</text>
        <dbReference type="Rhea" id="RHEA:12969"/>
        <dbReference type="ChEBI" id="CHEBI:15377"/>
        <dbReference type="ChEBI" id="CHEBI:15378"/>
        <dbReference type="ChEBI" id="CHEBI:30879"/>
        <dbReference type="ChEBI" id="CHEBI:57597"/>
        <dbReference type="ChEBI" id="CHEBI:83408"/>
        <dbReference type="EC" id="3.1.4.46"/>
    </reaction>
</comment>
<evidence type="ECO:0000256" key="16">
    <source>
        <dbReference type="ARBA" id="ARBA00048679"/>
    </source>
</evidence>
<evidence type="ECO:0000256" key="7">
    <source>
        <dbReference type="ARBA" id="ARBA00022777"/>
    </source>
</evidence>
<comment type="caution">
    <text evidence="23">The sequence shown here is derived from an EMBL/GenBank/DDBJ whole genome shotgun (WGS) entry which is preliminary data.</text>
</comment>
<dbReference type="PROSITE" id="PS50011">
    <property type="entry name" value="PROTEIN_KINASE_DOM"/>
    <property type="match status" value="2"/>
</dbReference>
<keyword evidence="9" id="KW-0378">Hydrolase</keyword>
<keyword evidence="11 19" id="KW-1133">Transmembrane helix</keyword>
<comment type="subcellular location">
    <subcellularLocation>
        <location evidence="1">Membrane</location>
        <topology evidence="1">Single-pass type I membrane protein</topology>
    </subcellularLocation>
</comment>
<keyword evidence="10 17" id="KW-0067">ATP-binding</keyword>
<dbReference type="InterPro" id="IPR008271">
    <property type="entry name" value="Ser/Thr_kinase_AS"/>
</dbReference>
<keyword evidence="12 19" id="KW-0472">Membrane</keyword>
<evidence type="ECO:0000256" key="9">
    <source>
        <dbReference type="ARBA" id="ARBA00022801"/>
    </source>
</evidence>
<comment type="catalytic activity">
    <reaction evidence="16">
        <text>L-seryl-[protein] + ATP = O-phospho-L-seryl-[protein] + ADP + H(+)</text>
        <dbReference type="Rhea" id="RHEA:17989"/>
        <dbReference type="Rhea" id="RHEA-COMP:9863"/>
        <dbReference type="Rhea" id="RHEA-COMP:11604"/>
        <dbReference type="ChEBI" id="CHEBI:15378"/>
        <dbReference type="ChEBI" id="CHEBI:29999"/>
        <dbReference type="ChEBI" id="CHEBI:30616"/>
        <dbReference type="ChEBI" id="CHEBI:83421"/>
        <dbReference type="ChEBI" id="CHEBI:456216"/>
        <dbReference type="EC" id="2.7.11.1"/>
    </reaction>
</comment>
<protein>
    <recommendedName>
        <fullName evidence="25">Glycerophosphodiester phosphodiesterase</fullName>
    </recommendedName>
</protein>
<dbReference type="Gene3D" id="1.10.510.10">
    <property type="entry name" value="Transferase(Phosphotransferase) domain 1"/>
    <property type="match status" value="2"/>
</dbReference>
<keyword evidence="7" id="KW-0418">Kinase</keyword>
<feature type="compositionally biased region" description="Low complexity" evidence="18">
    <location>
        <begin position="584"/>
        <end position="598"/>
    </location>
</feature>
<evidence type="ECO:0000256" key="4">
    <source>
        <dbReference type="ARBA" id="ARBA00022692"/>
    </source>
</evidence>
<dbReference type="PANTHER" id="PTHR43620">
    <property type="entry name" value="GLYCEROPHOSPHORYL DIESTER PHOSPHODIESTERASE"/>
    <property type="match status" value="1"/>
</dbReference>
<dbReference type="InterPro" id="IPR017441">
    <property type="entry name" value="Protein_kinase_ATP_BS"/>
</dbReference>
<feature type="binding site" evidence="17">
    <location>
        <position position="1499"/>
    </location>
    <ligand>
        <name>ATP</name>
        <dbReference type="ChEBI" id="CHEBI:30616"/>
    </ligand>
</feature>
<evidence type="ECO:0000256" key="8">
    <source>
        <dbReference type="ARBA" id="ARBA00022798"/>
    </source>
</evidence>
<keyword evidence="8" id="KW-0319">Glycerol metabolism</keyword>
<evidence type="ECO:0000256" key="11">
    <source>
        <dbReference type="ARBA" id="ARBA00022989"/>
    </source>
</evidence>
<name>A0ABQ8AXE0_BRANA</name>
<feature type="domain" description="GP-PDE" evidence="22">
    <location>
        <begin position="43"/>
        <end position="288"/>
    </location>
</feature>
<evidence type="ECO:0000256" key="15">
    <source>
        <dbReference type="ARBA" id="ARBA00047899"/>
    </source>
</evidence>
<dbReference type="Pfam" id="PF14380">
    <property type="entry name" value="WAK_assoc"/>
    <property type="match status" value="2"/>
</dbReference>
<feature type="binding site" evidence="17">
    <location>
        <position position="946"/>
    </location>
    <ligand>
        <name>ATP</name>
        <dbReference type="ChEBI" id="CHEBI:30616"/>
    </ligand>
</feature>
<keyword evidence="5 20" id="KW-0732">Signal</keyword>
<dbReference type="InterPro" id="IPR025287">
    <property type="entry name" value="WAK_GUB"/>
</dbReference>
<keyword evidence="2" id="KW-0723">Serine/threonine-protein kinase</keyword>
<dbReference type="InterPro" id="IPR001245">
    <property type="entry name" value="Ser-Thr/Tyr_kinase_cat_dom"/>
</dbReference>
<evidence type="ECO:0000256" key="5">
    <source>
        <dbReference type="ARBA" id="ARBA00022729"/>
    </source>
</evidence>
<feature type="transmembrane region" description="Helical" evidence="19">
    <location>
        <begin position="1412"/>
        <end position="1438"/>
    </location>
</feature>
<dbReference type="PROSITE" id="PS00107">
    <property type="entry name" value="PROTEIN_KINASE_ATP"/>
    <property type="match status" value="2"/>
</dbReference>
<dbReference type="Pfam" id="PF03009">
    <property type="entry name" value="GDPD"/>
    <property type="match status" value="1"/>
</dbReference>
<dbReference type="InterPro" id="IPR011009">
    <property type="entry name" value="Kinase-like_dom_sf"/>
</dbReference>
<keyword evidence="3" id="KW-0808">Transferase</keyword>
<keyword evidence="4 19" id="KW-0812">Transmembrane</keyword>
<feature type="domain" description="Protein kinase" evidence="21">
    <location>
        <begin position="1471"/>
        <end position="1761"/>
    </location>
</feature>
<evidence type="ECO:0000256" key="13">
    <source>
        <dbReference type="ARBA" id="ARBA00023180"/>
    </source>
</evidence>
<dbReference type="PANTHER" id="PTHR43620:SF31">
    <property type="entry name" value="GLYCEROPHOSPHODIESTER PHOSPHODIESTERASE"/>
    <property type="match status" value="1"/>
</dbReference>
<keyword evidence="24" id="KW-1185">Reference proteome</keyword>
<evidence type="ECO:0000256" key="18">
    <source>
        <dbReference type="SAM" id="MobiDB-lite"/>
    </source>
</evidence>
<evidence type="ECO:0000256" key="14">
    <source>
        <dbReference type="ARBA" id="ARBA00047512"/>
    </source>
</evidence>
<dbReference type="Gene3D" id="3.30.200.20">
    <property type="entry name" value="Phosphorylase Kinase, domain 1"/>
    <property type="match status" value="2"/>
</dbReference>
<evidence type="ECO:0000256" key="20">
    <source>
        <dbReference type="SAM" id="SignalP"/>
    </source>
</evidence>
<feature type="transmembrane region" description="Helical" evidence="19">
    <location>
        <begin position="859"/>
        <end position="883"/>
    </location>
</feature>
<dbReference type="Proteomes" id="UP000824890">
    <property type="component" value="Unassembled WGS sequence"/>
</dbReference>
<gene>
    <name evidence="23" type="ORF">HID58_046731</name>
</gene>
<evidence type="ECO:0000313" key="23">
    <source>
        <dbReference type="EMBL" id="KAH0897163.1"/>
    </source>
</evidence>
<feature type="non-terminal residue" evidence="23">
    <location>
        <position position="1841"/>
    </location>
</feature>
<evidence type="ECO:0000256" key="1">
    <source>
        <dbReference type="ARBA" id="ARBA00004479"/>
    </source>
</evidence>
<evidence type="ECO:0008006" key="25">
    <source>
        <dbReference type="Google" id="ProtNLM"/>
    </source>
</evidence>
<feature type="region of interest" description="Disordered" evidence="18">
    <location>
        <begin position="579"/>
        <end position="598"/>
    </location>
</feature>
<evidence type="ECO:0000256" key="17">
    <source>
        <dbReference type="PROSITE-ProRule" id="PRU10141"/>
    </source>
</evidence>
<feature type="chain" id="PRO_5045238747" description="Glycerophosphodiester phosphodiesterase" evidence="20">
    <location>
        <begin position="29"/>
        <end position="1841"/>
    </location>
</feature>
<comment type="catalytic activity">
    <reaction evidence="15">
        <text>L-threonyl-[protein] + ATP = O-phospho-L-threonyl-[protein] + ADP + H(+)</text>
        <dbReference type="Rhea" id="RHEA:46608"/>
        <dbReference type="Rhea" id="RHEA-COMP:11060"/>
        <dbReference type="Rhea" id="RHEA-COMP:11605"/>
        <dbReference type="ChEBI" id="CHEBI:15378"/>
        <dbReference type="ChEBI" id="CHEBI:30013"/>
        <dbReference type="ChEBI" id="CHEBI:30616"/>
        <dbReference type="ChEBI" id="CHEBI:61977"/>
        <dbReference type="ChEBI" id="CHEBI:456216"/>
        <dbReference type="EC" id="2.7.11.1"/>
    </reaction>
</comment>
<evidence type="ECO:0000313" key="24">
    <source>
        <dbReference type="Proteomes" id="UP000824890"/>
    </source>
</evidence>
<sequence>MVNPTMQASTILLYGLVLIQLFAAQTNAKRSRSPWQTLSGDAPLVIASGGFSGLFPDSILDAYKLAMQTSVPGAVLWCDVQLTKDDFGMCYPDLKLNNHSTIESVYPKRRKSYLVNGVPTNVIQGILSQTGKIHGNGFSILTVQDVTAQIKPESIWLNVQHDAFYAQHNLSMSSFLVSASRTVSIDYISSPELNFFQKITGHFGRILVPKSYIFPLDDKQYLLPPTSLVHDAHKAGLQVYVSGFSNDANIAYNYSFDPVSEYLSFMDNGDFSVDGVLSDFPITASASIDCFSHIGRNATKQGIDFIIYQMVRVSVDFLVISKHGAGGDYPGCTNLAYDKAIKDGADVIDCSVQMSREGKPFCSNSIDLEKSTMAAQTPLRNRSTIIPEISSHAGIYTFSLTWPEIYNLTLYLREKKGLDLAKAVLDTLTEAGYSNGTTTKRVMIQSTNSSVLVDIKKQSKYETVYKVEKPIDDISDSAIEDIKKFADAVVIIKPSVLPLSDDSFVTGKTNVVERLQKSKLLIYVELLQNEFVSDATVEINSYITGAGINGTITEESMSGNKRNSTVHGPCYTARSPTNGESFISSPSSKHSSKPSSKPVFKDDYVAGPPLPPNLIFTNDGRYKLCSQPFSCGDQKDLLYPFWIPDREECGYPGFMLNCSSGFAELTVSSVKFRILMADYDLHFITLARMDYTDNLCPSNPRNEQFNQSALQFADGTKLLTILYDCRDLPSNISNSLVYNYVTDFQCEEDMEGLRNYCFVKNSSSALLYMRDGTKDLEKNCKKEVSIPVRESTLPSLCSDNPNKSLEKGFNLEIKQDCLVCLESNGACGYNRGFVCYCDDGTHGHNCYGSLVNAIHKGSWVNVILKVAGSIAGVVLFVILLLFFRHYLRMKELRLRQQNLKSLIPLKHYTYAKVKRITKSFAEVVGRGGFGIVYRGTLSDGRMVAVKLLKDSKGSKRAIIYEFLGNGSLDKFISDKSLVNLDWATLYEIALGVARGLEYLHHGCKTRIVHFDIKPQNVLLDENFCPKVSDFGLAKLCEKKESVLSLLDTRGAVGYIAPEMISRVYGSLSYKSDVYSYGMLVLEMIGARNKESAHQDSASNTSSIYFPEWVYRDLELGKPRRLTENGINNEEEELAKKMALVGLWCIQPSPLDRPPMNRVVEMMEGSLEALEVPPRPLVSFTDSAVRRLAVAISYPFWKPGRKACGHPEFELNCSGDFAELNISTVKFRIIDSGYYETTLIRTDYIDNLYPRNPLNAQFNENVVSFPYNTELVTIYYDCPNFSPLIPHSFYVGELVSGNNRRNYYVTKNLTSPLLEEIRGLLNNFREMCKRNVSIPASGSALETLQRSPNTYNLKKAIEQGFDLYVNSDCERCMVSEGACGYNQTSSAFVCYCKDGPHNSSCPTHNRADLIEGIVIVIIILVGIIALVVLLCPCFGVQIFRKRKTSDDRRQKKLKALIPLKHYTYAQVKKITKSFAEVVGRGGFGVVYRGTLCDGRMVAVKVLKDSKDNNGEDFINEVASMSQTSHVNIVSLLGFCSEGSKRAIIYEFLENGSLDKFISDTTIMNLDFTALYDIALGVARGLEYLHFGCKTRIVHFDIKPQNVLLDENLLPKVSDFGLAKLCEKKESIISLLDMRGTIGYIAPEMFSPVYGSVSHKSDVYSYGMLLLEMIGARKKEIVDQVSASNASSMYFPEWIYQNLEQGDNGSPTEYGIRSEEEEIAKKMKIVGLWCIQSSPSNRPPMNIVVEMMEGSLEALEVPPMPVLQQIPAARLSQSFWDSGEGSSASELLSFSLQAQSTKTPPTTDFTFEGFSKNKSEIQTEGAAIITPDGLLRLTDRNLNVTGT</sequence>
<dbReference type="PROSITE" id="PS51704">
    <property type="entry name" value="GP_PDE"/>
    <property type="match status" value="2"/>
</dbReference>
<evidence type="ECO:0000256" key="19">
    <source>
        <dbReference type="SAM" id="Phobius"/>
    </source>
</evidence>